<dbReference type="KEGG" id="halh:HTSR_1096"/>
<gene>
    <name evidence="5" type="ORF">HTSR_1096</name>
</gene>
<organism evidence="5 6">
    <name type="scientific">Halodesulfurarchaeum formicicum</name>
    <dbReference type="NCBI Taxonomy" id="1873524"/>
    <lineage>
        <taxon>Archaea</taxon>
        <taxon>Methanobacteriati</taxon>
        <taxon>Methanobacteriota</taxon>
        <taxon>Stenosarchaea group</taxon>
        <taxon>Halobacteria</taxon>
        <taxon>Halobacteriales</taxon>
        <taxon>Halobacteriaceae</taxon>
        <taxon>Halodesulfurarchaeum</taxon>
    </lineage>
</organism>
<name>A0A1D8S4J9_9EURY</name>
<sequence length="130" mass="14092">MFDIEPIGTVHTPIETSREAPSQGLKDEIEGTIEIDPAYEQALQGIEAGDEIVVVWFADEADRSLLELDKVPGRGVFNSRSPARPNPIVITPCTVTEVSGTEIGVRGVDMIDGSPVLDLKSTLHRDLNQP</sequence>
<evidence type="ECO:0000256" key="2">
    <source>
        <dbReference type="ARBA" id="ARBA00033753"/>
    </source>
</evidence>
<feature type="domain" description="TsaA-like" evidence="4">
    <location>
        <begin position="4"/>
        <end position="130"/>
    </location>
</feature>
<dbReference type="CDD" id="cd09281">
    <property type="entry name" value="UPF0066"/>
    <property type="match status" value="1"/>
</dbReference>
<keyword evidence="1" id="KW-0949">S-adenosyl-L-methionine</keyword>
<dbReference type="Proteomes" id="UP000185608">
    <property type="component" value="Chromosome"/>
</dbReference>
<dbReference type="PROSITE" id="PS51668">
    <property type="entry name" value="TSAA_2"/>
    <property type="match status" value="1"/>
</dbReference>
<evidence type="ECO:0000259" key="4">
    <source>
        <dbReference type="PROSITE" id="PS51668"/>
    </source>
</evidence>
<evidence type="ECO:0000313" key="5">
    <source>
        <dbReference type="EMBL" id="AOW80277.1"/>
    </source>
</evidence>
<comment type="similarity">
    <text evidence="2">Belongs to the tRNA methyltransferase O family.</text>
</comment>
<dbReference type="InterPro" id="IPR040372">
    <property type="entry name" value="YaeB-like"/>
</dbReference>
<protein>
    <recommendedName>
        <fullName evidence="4">TsaA-like domain-containing protein</fullName>
    </recommendedName>
</protein>
<dbReference type="InterPro" id="IPR036413">
    <property type="entry name" value="YaeB-like_sf"/>
</dbReference>
<evidence type="ECO:0000256" key="3">
    <source>
        <dbReference type="SAM" id="MobiDB-lite"/>
    </source>
</evidence>
<dbReference type="PANTHER" id="PTHR12818">
    <property type="entry name" value="TRNA (ADENINE(37)-N6)-METHYLTRANSFERASE"/>
    <property type="match status" value="1"/>
</dbReference>
<dbReference type="Pfam" id="PF01980">
    <property type="entry name" value="TrmO_N"/>
    <property type="match status" value="1"/>
</dbReference>
<dbReference type="InterPro" id="IPR023370">
    <property type="entry name" value="TrmO-like_N"/>
</dbReference>
<accession>A0A1D8S4J9</accession>
<dbReference type="EMBL" id="CP016070">
    <property type="protein sequence ID" value="AOW80277.1"/>
    <property type="molecule type" value="Genomic_DNA"/>
</dbReference>
<proteinExistence type="inferred from homology"/>
<dbReference type="SUPFAM" id="SSF118196">
    <property type="entry name" value="YaeB-like"/>
    <property type="match status" value="1"/>
</dbReference>
<dbReference type="AlphaFoldDB" id="A0A1D8S4J9"/>
<dbReference type="Gene3D" id="2.40.30.70">
    <property type="entry name" value="YaeB-like"/>
    <property type="match status" value="1"/>
</dbReference>
<dbReference type="PANTHER" id="PTHR12818:SF0">
    <property type="entry name" value="TRNA (ADENINE(37)-N6)-METHYLTRANSFERASE"/>
    <property type="match status" value="1"/>
</dbReference>
<dbReference type="InterPro" id="IPR036414">
    <property type="entry name" value="YaeB_N_sf"/>
</dbReference>
<reference evidence="5 6" key="1">
    <citation type="submission" date="2016-06" db="EMBL/GenBank/DDBJ databases">
        <title>Discovery of anaerobic lithoheterotrophic haloarchaeon capable of sulfur respiration by hydrogen and formate.</title>
        <authorList>
            <person name="Sorokin D.Y."/>
            <person name="Kublanov I.V."/>
            <person name="Roman P."/>
            <person name="Sinninghe Damste J.S."/>
            <person name="Golyshin P.N."/>
            <person name="Rojo D."/>
            <person name="Ciordia S."/>
            <person name="Mena Md.C."/>
            <person name="Ferrer M."/>
            <person name="Smedile F."/>
            <person name="Messina E."/>
            <person name="La Cono V."/>
            <person name="Yakimov M.M."/>
        </authorList>
    </citation>
    <scope>NUCLEOTIDE SEQUENCE [LARGE SCALE GENOMIC DNA]</scope>
    <source>
        <strain evidence="5 6">HTSR1</strain>
    </source>
</reference>
<evidence type="ECO:0000256" key="1">
    <source>
        <dbReference type="ARBA" id="ARBA00022691"/>
    </source>
</evidence>
<dbReference type="GeneID" id="29829094"/>
<dbReference type="RefSeq" id="WP_070364981.1">
    <property type="nucleotide sequence ID" value="NZ_CP016070.1"/>
</dbReference>
<feature type="region of interest" description="Disordered" evidence="3">
    <location>
        <begin position="1"/>
        <end position="24"/>
    </location>
</feature>
<evidence type="ECO:0000313" key="6">
    <source>
        <dbReference type="Proteomes" id="UP000185608"/>
    </source>
</evidence>